<evidence type="ECO:0000313" key="2">
    <source>
        <dbReference type="EMBL" id="KEQ33838.1"/>
    </source>
</evidence>
<evidence type="ECO:0000256" key="1">
    <source>
        <dbReference type="SAM" id="Phobius"/>
    </source>
</evidence>
<name>A0A081PT15_STRMT</name>
<accession>A0A081PT15</accession>
<dbReference type="EMBL" id="JPFU01000015">
    <property type="protein sequence ID" value="KEQ33838.1"/>
    <property type="molecule type" value="Genomic_DNA"/>
</dbReference>
<gene>
    <name evidence="2" type="ORF">SK629_2084</name>
</gene>
<feature type="transmembrane region" description="Helical" evidence="1">
    <location>
        <begin position="16"/>
        <end position="34"/>
    </location>
</feature>
<comment type="caution">
    <text evidence="2">The sequence shown here is derived from an EMBL/GenBank/DDBJ whole genome shotgun (WGS) entry which is preliminary data.</text>
</comment>
<evidence type="ECO:0000313" key="3">
    <source>
        <dbReference type="Proteomes" id="UP000028090"/>
    </source>
</evidence>
<proteinExistence type="predicted"/>
<reference evidence="2 3" key="1">
    <citation type="submission" date="2014-05" db="EMBL/GenBank/DDBJ databases">
        <authorList>
            <person name="Daugherty S.C."/>
            <person name="Tallon L.J."/>
            <person name="Sadzewicz L."/>
            <person name="Kilian M."/>
            <person name="Tettelin H."/>
        </authorList>
    </citation>
    <scope>NUCLEOTIDE SEQUENCE [LARGE SCALE GENOMIC DNA]</scope>
    <source>
        <strain evidence="2 3">SK629</strain>
    </source>
</reference>
<keyword evidence="1" id="KW-0472">Membrane</keyword>
<sequence>MIKEDRMEGIIGTLEFYAPVLVLGVVIIGIVYFMKKRNDKK</sequence>
<dbReference type="PATRIC" id="fig|28037.95.peg.2013"/>
<dbReference type="AlphaFoldDB" id="A0A081PT15"/>
<keyword evidence="1" id="KW-1133">Transmembrane helix</keyword>
<keyword evidence="1" id="KW-0812">Transmembrane</keyword>
<organism evidence="2 3">
    <name type="scientific">Streptococcus mitis</name>
    <dbReference type="NCBI Taxonomy" id="28037"/>
    <lineage>
        <taxon>Bacteria</taxon>
        <taxon>Bacillati</taxon>
        <taxon>Bacillota</taxon>
        <taxon>Bacilli</taxon>
        <taxon>Lactobacillales</taxon>
        <taxon>Streptococcaceae</taxon>
        <taxon>Streptococcus</taxon>
        <taxon>Streptococcus mitis group</taxon>
    </lineage>
</organism>
<protein>
    <submittedName>
        <fullName evidence="2">Putative membrane protein</fullName>
    </submittedName>
</protein>
<dbReference type="Proteomes" id="UP000028090">
    <property type="component" value="Unassembled WGS sequence"/>
</dbReference>